<dbReference type="AlphaFoldDB" id="A0A3N4KNY5"/>
<comment type="subcellular location">
    <subcellularLocation>
        <location evidence="1">Mitochondrion</location>
    </subcellularLocation>
</comment>
<dbReference type="PANTHER" id="PTHR32035:SF3">
    <property type="entry name" value="SMALL RIBOSOMAL SUBUNIT PROTEIN MS38"/>
    <property type="match status" value="1"/>
</dbReference>
<feature type="compositionally biased region" description="Low complexity" evidence="5">
    <location>
        <begin position="40"/>
        <end position="62"/>
    </location>
</feature>
<dbReference type="Pfam" id="PF08213">
    <property type="entry name" value="COX24_C"/>
    <property type="match status" value="1"/>
</dbReference>
<sequence>MFSLRRIALAPRVCGTTTASITPSGVSMRIMASQCNRRYSSSSSKPSNPSAPSNNSNNSNGTAATTGIAAAAAALKRSGRAGLKTVRSSAGAMGVKEGTNIPVVPSTDHLHPADVAISTFFAQHRPVSISHVVPLSYSETSFDSIFTRRKLSPIHDSHASSMAADFGAPENNASEVITPENLVGGKRYMPFCPPPVPQAQTAFVRPAKIQFNTRIVDMPLERIMIRQQIQEENAMDEMKDMVEPESEDRGVMQALSVKRRRGLRMKKHKLKKLRKRTRNLRRRIESHSK</sequence>
<protein>
    <recommendedName>
        <fullName evidence="4">Small ribosomal subunit protein mS38</fullName>
    </recommendedName>
</protein>
<dbReference type="OrthoDB" id="5364404at2759"/>
<keyword evidence="2" id="KW-0496">Mitochondrion</keyword>
<organism evidence="7 8">
    <name type="scientific">Morchella conica CCBAS932</name>
    <dbReference type="NCBI Taxonomy" id="1392247"/>
    <lineage>
        <taxon>Eukaryota</taxon>
        <taxon>Fungi</taxon>
        <taxon>Dikarya</taxon>
        <taxon>Ascomycota</taxon>
        <taxon>Pezizomycotina</taxon>
        <taxon>Pezizomycetes</taxon>
        <taxon>Pezizales</taxon>
        <taxon>Morchellaceae</taxon>
        <taxon>Morchella</taxon>
    </lineage>
</organism>
<keyword evidence="8" id="KW-1185">Reference proteome</keyword>
<dbReference type="GO" id="GO:0005739">
    <property type="term" value="C:mitochondrion"/>
    <property type="evidence" value="ECO:0007669"/>
    <property type="project" value="UniProtKB-SubCell"/>
</dbReference>
<dbReference type="Proteomes" id="UP000277580">
    <property type="component" value="Unassembled WGS sequence"/>
</dbReference>
<dbReference type="SMART" id="SM01155">
    <property type="entry name" value="DUF1713"/>
    <property type="match status" value="1"/>
</dbReference>
<name>A0A3N4KNY5_9PEZI</name>
<proteinExistence type="inferred from homology"/>
<dbReference type="STRING" id="1392247.A0A3N4KNY5"/>
<evidence type="ECO:0000256" key="4">
    <source>
        <dbReference type="ARBA" id="ARBA00035682"/>
    </source>
</evidence>
<gene>
    <name evidence="7" type="ORF">P167DRAFT_536017</name>
</gene>
<dbReference type="EMBL" id="ML119130">
    <property type="protein sequence ID" value="RPB12156.1"/>
    <property type="molecule type" value="Genomic_DNA"/>
</dbReference>
<accession>A0A3N4KNY5</accession>
<evidence type="ECO:0000256" key="3">
    <source>
        <dbReference type="ARBA" id="ARBA00035647"/>
    </source>
</evidence>
<feature type="region of interest" description="Disordered" evidence="5">
    <location>
        <begin position="36"/>
        <end position="62"/>
    </location>
</feature>
<feature type="domain" description="Ribosomal protein mS38 C-terminal" evidence="6">
    <location>
        <begin position="253"/>
        <end position="286"/>
    </location>
</feature>
<evidence type="ECO:0000259" key="6">
    <source>
        <dbReference type="SMART" id="SM01155"/>
    </source>
</evidence>
<dbReference type="PANTHER" id="PTHR32035">
    <property type="entry name" value="AURORA KINASE A-INTERACTING PROTEIN"/>
    <property type="match status" value="1"/>
</dbReference>
<evidence type="ECO:0000256" key="5">
    <source>
        <dbReference type="SAM" id="MobiDB-lite"/>
    </source>
</evidence>
<evidence type="ECO:0000313" key="7">
    <source>
        <dbReference type="EMBL" id="RPB12156.1"/>
    </source>
</evidence>
<dbReference type="InParanoid" id="A0A3N4KNY5"/>
<evidence type="ECO:0000313" key="8">
    <source>
        <dbReference type="Proteomes" id="UP000277580"/>
    </source>
</evidence>
<evidence type="ECO:0000256" key="1">
    <source>
        <dbReference type="ARBA" id="ARBA00004173"/>
    </source>
</evidence>
<dbReference type="InterPro" id="IPR013177">
    <property type="entry name" value="Ribosomal_mS38_C"/>
</dbReference>
<comment type="similarity">
    <text evidence="3">Belongs to the mitochondrion-specific ribosomal protein mS38 family.</text>
</comment>
<reference evidence="7 8" key="1">
    <citation type="journal article" date="2018" name="Nat. Ecol. Evol.">
        <title>Pezizomycetes genomes reveal the molecular basis of ectomycorrhizal truffle lifestyle.</title>
        <authorList>
            <person name="Murat C."/>
            <person name="Payen T."/>
            <person name="Noel B."/>
            <person name="Kuo A."/>
            <person name="Morin E."/>
            <person name="Chen J."/>
            <person name="Kohler A."/>
            <person name="Krizsan K."/>
            <person name="Balestrini R."/>
            <person name="Da Silva C."/>
            <person name="Montanini B."/>
            <person name="Hainaut M."/>
            <person name="Levati E."/>
            <person name="Barry K.W."/>
            <person name="Belfiori B."/>
            <person name="Cichocki N."/>
            <person name="Clum A."/>
            <person name="Dockter R.B."/>
            <person name="Fauchery L."/>
            <person name="Guy J."/>
            <person name="Iotti M."/>
            <person name="Le Tacon F."/>
            <person name="Lindquist E.A."/>
            <person name="Lipzen A."/>
            <person name="Malagnac F."/>
            <person name="Mello A."/>
            <person name="Molinier V."/>
            <person name="Miyauchi S."/>
            <person name="Poulain J."/>
            <person name="Riccioni C."/>
            <person name="Rubini A."/>
            <person name="Sitrit Y."/>
            <person name="Splivallo R."/>
            <person name="Traeger S."/>
            <person name="Wang M."/>
            <person name="Zifcakova L."/>
            <person name="Wipf D."/>
            <person name="Zambonelli A."/>
            <person name="Paolocci F."/>
            <person name="Nowrousian M."/>
            <person name="Ottonello S."/>
            <person name="Baldrian P."/>
            <person name="Spatafora J.W."/>
            <person name="Henrissat B."/>
            <person name="Nagy L.G."/>
            <person name="Aury J.M."/>
            <person name="Wincker P."/>
            <person name="Grigoriev I.V."/>
            <person name="Bonfante P."/>
            <person name="Martin F.M."/>
        </authorList>
    </citation>
    <scope>NUCLEOTIDE SEQUENCE [LARGE SCALE GENOMIC DNA]</scope>
    <source>
        <strain evidence="7 8">CCBAS932</strain>
    </source>
</reference>
<evidence type="ECO:0000256" key="2">
    <source>
        <dbReference type="ARBA" id="ARBA00023128"/>
    </source>
</evidence>